<evidence type="ECO:0000313" key="5">
    <source>
        <dbReference type="EMBL" id="KAJ8505684.1"/>
    </source>
</evidence>
<evidence type="ECO:0000256" key="4">
    <source>
        <dbReference type="SAM" id="MobiDB-lite"/>
    </source>
</evidence>
<dbReference type="EC" id="2.5.1.-" evidence="3"/>
<dbReference type="Pfam" id="PF01255">
    <property type="entry name" value="Prenyltransf"/>
    <property type="match status" value="1"/>
</dbReference>
<dbReference type="PANTHER" id="PTHR10291:SF0">
    <property type="entry name" value="DEHYDRODOLICHYL DIPHOSPHATE SYNTHASE 2"/>
    <property type="match status" value="1"/>
</dbReference>
<comment type="similarity">
    <text evidence="3">Belongs to the UPP synthase family.</text>
</comment>
<dbReference type="FunFam" id="3.40.1180.10:FF:000001">
    <property type="entry name" value="(2E,6E)-farnesyl-diphosphate-specific ditrans,polycis-undecaprenyl-diphosphate synthase"/>
    <property type="match status" value="1"/>
</dbReference>
<gene>
    <name evidence="5" type="ORF">OPV22_006570</name>
</gene>
<keyword evidence="6" id="KW-1185">Reference proteome</keyword>
<dbReference type="Gene3D" id="3.40.1180.10">
    <property type="entry name" value="Decaprenyl diphosphate synthase-like"/>
    <property type="match status" value="1"/>
</dbReference>
<evidence type="ECO:0000256" key="1">
    <source>
        <dbReference type="ARBA" id="ARBA00001946"/>
    </source>
</evidence>
<sequence>MLPSLHLNSTLNCTTLNYSSTLLPLRGSRRRTRRDVANESLVPAAHPARRYPSLSASLAPAREEEERKEGALLPPPLRPETLPRHVAVIMDGNSRWAKARGLPSSAGHEAGYRTLKKMVELSCQWGIRALTVFAFSSENWTRPKMEVEFLMTLFENVLKERLGEFLREGIRVCIIGDSSELSQSLQKLAKEVVDKTKNNTQIDLIVAISYSGRKEITQACQNIARKVKDGLLEPEDITESHIEEELETNCIPEFPNPDLLIRTSGELRLSNFLLWQSAYTELFFTNTYWPDFGEADCFYLLWRYLCVLHKSVIKFASGSPFFLNNSGPFHLNGHERYVPQIIFLLQMRVDASQDLMDHRFM</sequence>
<dbReference type="InterPro" id="IPR018520">
    <property type="entry name" value="UPP_synth-like_CS"/>
</dbReference>
<protein>
    <recommendedName>
        <fullName evidence="3">Alkyl transferase</fullName>
        <ecNumber evidence="3">2.5.1.-</ecNumber>
    </recommendedName>
</protein>
<dbReference type="InterPro" id="IPR001441">
    <property type="entry name" value="UPP_synth-like"/>
</dbReference>
<comment type="caution">
    <text evidence="5">The sequence shown here is derived from an EMBL/GenBank/DDBJ whole genome shotgun (WGS) entry which is preliminary data.</text>
</comment>
<dbReference type="HAMAP" id="MF_01139">
    <property type="entry name" value="ISPT"/>
    <property type="match status" value="1"/>
</dbReference>
<dbReference type="AlphaFoldDB" id="A0AAV8RSU2"/>
<dbReference type="GO" id="GO:0005737">
    <property type="term" value="C:cytoplasm"/>
    <property type="evidence" value="ECO:0007669"/>
    <property type="project" value="UniProtKB-ARBA"/>
</dbReference>
<dbReference type="PROSITE" id="PS01066">
    <property type="entry name" value="UPP_SYNTHASE"/>
    <property type="match status" value="1"/>
</dbReference>
<feature type="region of interest" description="Disordered" evidence="4">
    <location>
        <begin position="58"/>
        <end position="77"/>
    </location>
</feature>
<dbReference type="EMBL" id="JAQQAF010000002">
    <property type="protein sequence ID" value="KAJ8505684.1"/>
    <property type="molecule type" value="Genomic_DNA"/>
</dbReference>
<evidence type="ECO:0000313" key="6">
    <source>
        <dbReference type="Proteomes" id="UP001222027"/>
    </source>
</evidence>
<dbReference type="CDD" id="cd00475">
    <property type="entry name" value="Cis_IPPS"/>
    <property type="match status" value="1"/>
</dbReference>
<name>A0AAV8RSU2_ENSVE</name>
<feature type="compositionally biased region" description="Basic and acidic residues" evidence="4">
    <location>
        <begin position="61"/>
        <end position="70"/>
    </location>
</feature>
<organism evidence="5 6">
    <name type="scientific">Ensete ventricosum</name>
    <name type="common">Abyssinian banana</name>
    <name type="synonym">Musa ensete</name>
    <dbReference type="NCBI Taxonomy" id="4639"/>
    <lineage>
        <taxon>Eukaryota</taxon>
        <taxon>Viridiplantae</taxon>
        <taxon>Streptophyta</taxon>
        <taxon>Embryophyta</taxon>
        <taxon>Tracheophyta</taxon>
        <taxon>Spermatophyta</taxon>
        <taxon>Magnoliopsida</taxon>
        <taxon>Liliopsida</taxon>
        <taxon>Zingiberales</taxon>
        <taxon>Musaceae</taxon>
        <taxon>Ensete</taxon>
    </lineage>
</organism>
<evidence type="ECO:0000256" key="3">
    <source>
        <dbReference type="RuleBase" id="RU363018"/>
    </source>
</evidence>
<evidence type="ECO:0000256" key="2">
    <source>
        <dbReference type="ARBA" id="ARBA00022679"/>
    </source>
</evidence>
<accession>A0AAV8RSU2</accession>
<dbReference type="PANTHER" id="PTHR10291">
    <property type="entry name" value="DEHYDRODOLICHYL DIPHOSPHATE SYNTHASE FAMILY MEMBER"/>
    <property type="match status" value="1"/>
</dbReference>
<dbReference type="GO" id="GO:0016094">
    <property type="term" value="P:polyprenol biosynthetic process"/>
    <property type="evidence" value="ECO:0007669"/>
    <property type="project" value="TreeGrafter"/>
</dbReference>
<dbReference type="InterPro" id="IPR036424">
    <property type="entry name" value="UPP_synth-like_sf"/>
</dbReference>
<proteinExistence type="inferred from homology"/>
<comment type="cofactor">
    <cofactor evidence="1">
        <name>Mg(2+)</name>
        <dbReference type="ChEBI" id="CHEBI:18420"/>
    </cofactor>
</comment>
<dbReference type="SUPFAM" id="SSF64005">
    <property type="entry name" value="Undecaprenyl diphosphate synthase"/>
    <property type="match status" value="1"/>
</dbReference>
<keyword evidence="2 3" id="KW-0808">Transferase</keyword>
<dbReference type="GO" id="GO:0045547">
    <property type="term" value="F:ditrans,polycis-polyprenyl diphosphate synthase [(2E,6E)-farnesyl diphosphate specific] activity"/>
    <property type="evidence" value="ECO:0007669"/>
    <property type="project" value="TreeGrafter"/>
</dbReference>
<reference evidence="5 6" key="1">
    <citation type="submission" date="2022-12" db="EMBL/GenBank/DDBJ databases">
        <title>Chromosome-scale assembly of the Ensete ventricosum genome.</title>
        <authorList>
            <person name="Dussert Y."/>
            <person name="Stocks J."/>
            <person name="Wendawek A."/>
            <person name="Woldeyes F."/>
            <person name="Nichols R.A."/>
            <person name="Borrell J.S."/>
        </authorList>
    </citation>
    <scope>NUCLEOTIDE SEQUENCE [LARGE SCALE GENOMIC DNA]</scope>
    <source>
        <strain evidence="6">cv. Maze</strain>
        <tissue evidence="5">Seeds</tissue>
    </source>
</reference>
<dbReference type="Proteomes" id="UP001222027">
    <property type="component" value="Unassembled WGS sequence"/>
</dbReference>
<dbReference type="NCBIfam" id="TIGR00055">
    <property type="entry name" value="uppS"/>
    <property type="match status" value="1"/>
</dbReference>